<reference evidence="1 2" key="1">
    <citation type="submission" date="2020-10" db="EMBL/GenBank/DDBJ databases">
        <title>Genomic Encyclopedia of Type Strains, Phase IV (KMG-IV): sequencing the most valuable type-strain genomes for metagenomic binning, comparative biology and taxonomic classification.</title>
        <authorList>
            <person name="Goeker M."/>
        </authorList>
    </citation>
    <scope>NUCLEOTIDE SEQUENCE [LARGE SCALE GENOMIC DNA]</scope>
    <source>
        <strain evidence="1 2">DSM 4194</strain>
    </source>
</reference>
<keyword evidence="2" id="KW-1185">Reference proteome</keyword>
<evidence type="ECO:0000313" key="2">
    <source>
        <dbReference type="Proteomes" id="UP000639010"/>
    </source>
</evidence>
<dbReference type="EMBL" id="JADBGG010000006">
    <property type="protein sequence ID" value="MBE1424575.1"/>
    <property type="molecule type" value="Genomic_DNA"/>
</dbReference>
<gene>
    <name evidence="1" type="ORF">H4684_001207</name>
</gene>
<comment type="caution">
    <text evidence="1">The sequence shown here is derived from an EMBL/GenBank/DDBJ whole genome shotgun (WGS) entry which is preliminary data.</text>
</comment>
<dbReference type="SUPFAM" id="SSF53756">
    <property type="entry name" value="UDP-Glycosyltransferase/glycogen phosphorylase"/>
    <property type="match status" value="1"/>
</dbReference>
<proteinExistence type="predicted"/>
<dbReference type="Gene3D" id="3.40.50.2000">
    <property type="entry name" value="Glycogen Phosphorylase B"/>
    <property type="match status" value="1"/>
</dbReference>
<protein>
    <submittedName>
        <fullName evidence="1">Glycosyltransferase involved in cell wall biosynthesis</fullName>
    </submittedName>
</protein>
<dbReference type="RefSeq" id="WP_192623153.1">
    <property type="nucleotide sequence ID" value="NZ_JADBGG010000006.1"/>
</dbReference>
<sequence>MNLLQQANEYLRMKCYDEAIRVYVEALQTYQPLTHVILPSLERAQACREMARSSVDLPRVLICGWDLSGNAVGRVHTLAEIYKEIADVGVIGCFFSNRGDIFWTPMKRVCSIIDSIQVQDQRNFIPQAVKLVLNNPCDILHLSKPRFPNILIGILYKLVWNSCVFMDIDDEELAFVSAEEALRPDEYLTIHSCLPKLDDLTGKGWTQIGVALARIFDGVTVVNPPLQQRYGGAIVRHARDESVFKPSLERRQSSRAMLGITPEQKIILFLGTPRAHKGLLETAKAIATLERDDVLFLIVGDFPMSLQWLKAEIEGLSNLNKRFLANQPFENIPDILAAGDLCVLLQDPDNLAAQFQTPAKLSDALAMGLTVLAEPTPALADLAEKGAFQPVSRSNLSEVLGAALNQISGVHGEPTAHPVFNEYLSIVSNRPVVESLMNAHKCNPRQFFHNNPSLKIVAKIANLEFLLPVH</sequence>
<accession>A0ABR9H1I6</accession>
<organism evidence="1 2">
    <name type="scientific">Desulfomicrobium macestii</name>
    <dbReference type="NCBI Taxonomy" id="90731"/>
    <lineage>
        <taxon>Bacteria</taxon>
        <taxon>Pseudomonadati</taxon>
        <taxon>Thermodesulfobacteriota</taxon>
        <taxon>Desulfovibrionia</taxon>
        <taxon>Desulfovibrionales</taxon>
        <taxon>Desulfomicrobiaceae</taxon>
        <taxon>Desulfomicrobium</taxon>
    </lineage>
</organism>
<name>A0ABR9H1I6_9BACT</name>
<dbReference type="Proteomes" id="UP000639010">
    <property type="component" value="Unassembled WGS sequence"/>
</dbReference>
<dbReference type="Pfam" id="PF13692">
    <property type="entry name" value="Glyco_trans_1_4"/>
    <property type="match status" value="1"/>
</dbReference>
<evidence type="ECO:0000313" key="1">
    <source>
        <dbReference type="EMBL" id="MBE1424575.1"/>
    </source>
</evidence>